<evidence type="ECO:0000256" key="4">
    <source>
        <dbReference type="ARBA" id="ARBA00023136"/>
    </source>
</evidence>
<keyword evidence="4" id="KW-0472">Membrane</keyword>
<name>A0ABU5MVJ7_9BACT</name>
<dbReference type="InterPro" id="IPR007210">
    <property type="entry name" value="ABC_Gly_betaine_transp_sub-bd"/>
</dbReference>
<evidence type="ECO:0000313" key="7">
    <source>
        <dbReference type="EMBL" id="MDZ8118192.1"/>
    </source>
</evidence>
<sequence length="291" mass="31787">MKLKHAVAGMMTAAAAAVLTGCNPDATDPAKEANLVYPNWAEGVAYTHLAKVVLEDKMGYEVEITAADVAPGYTAVAQGSQDAFMECWPALHKDYLDRYSDDLKSLGNVYEGTEVGLAVPAYVTIDTIAELQANAAKFDGKITGVDAGAGMMKTIENELFPAYGLTDIKLLASSGPAMTAALADAVKNEEWIVVTAWRPHWMFGRWDLKFLKQDADKPIWESGNLEIVGRADLEADKPELAQFLKNFFVTDAQISDLMVKIKDSDDDTLTAARQWMLENESTVEKWIPTAN</sequence>
<evidence type="ECO:0000313" key="8">
    <source>
        <dbReference type="Proteomes" id="UP001290861"/>
    </source>
</evidence>
<dbReference type="PANTHER" id="PTHR47737:SF1">
    <property type="entry name" value="GLYCINE BETAINE_PROLINE BETAINE TRANSPORT SYSTEM PERMEASE PROTEIN PROW"/>
    <property type="match status" value="1"/>
</dbReference>
<accession>A0ABU5MVJ7</accession>
<dbReference type="EMBL" id="JARVCO010000007">
    <property type="protein sequence ID" value="MDZ8118192.1"/>
    <property type="molecule type" value="Genomic_DNA"/>
</dbReference>
<dbReference type="Gene3D" id="3.40.190.10">
    <property type="entry name" value="Periplasmic binding protein-like II"/>
    <property type="match status" value="1"/>
</dbReference>
<evidence type="ECO:0000256" key="5">
    <source>
        <dbReference type="SAM" id="SignalP"/>
    </source>
</evidence>
<evidence type="ECO:0000259" key="6">
    <source>
        <dbReference type="Pfam" id="PF04069"/>
    </source>
</evidence>
<proteinExistence type="predicted"/>
<feature type="domain" description="ABC-type glycine betaine transport system substrate-binding" evidence="6">
    <location>
        <begin position="35"/>
        <end position="276"/>
    </location>
</feature>
<dbReference type="Proteomes" id="UP001290861">
    <property type="component" value="Unassembled WGS sequence"/>
</dbReference>
<protein>
    <submittedName>
        <fullName evidence="7">Glycine betaine ABC transporter substrate-binding protein</fullName>
    </submittedName>
</protein>
<organism evidence="7 8">
    <name type="scientific">Pontiella agarivorans</name>
    <dbReference type="NCBI Taxonomy" id="3038953"/>
    <lineage>
        <taxon>Bacteria</taxon>
        <taxon>Pseudomonadati</taxon>
        <taxon>Kiritimatiellota</taxon>
        <taxon>Kiritimatiellia</taxon>
        <taxon>Kiritimatiellales</taxon>
        <taxon>Pontiellaceae</taxon>
        <taxon>Pontiella</taxon>
    </lineage>
</organism>
<comment type="caution">
    <text evidence="7">The sequence shown here is derived from an EMBL/GenBank/DDBJ whole genome shotgun (WGS) entry which is preliminary data.</text>
</comment>
<feature type="signal peptide" evidence="5">
    <location>
        <begin position="1"/>
        <end position="16"/>
    </location>
</feature>
<dbReference type="PROSITE" id="PS51257">
    <property type="entry name" value="PROKAR_LIPOPROTEIN"/>
    <property type="match status" value="1"/>
</dbReference>
<evidence type="ECO:0000256" key="1">
    <source>
        <dbReference type="ARBA" id="ARBA00004236"/>
    </source>
</evidence>
<dbReference type="CDD" id="cd13639">
    <property type="entry name" value="PBP2_OpuAC_like"/>
    <property type="match status" value="1"/>
</dbReference>
<dbReference type="Pfam" id="PF04069">
    <property type="entry name" value="OpuAC"/>
    <property type="match status" value="1"/>
</dbReference>
<keyword evidence="8" id="KW-1185">Reference proteome</keyword>
<gene>
    <name evidence="7" type="ORF">P9H32_06075</name>
</gene>
<dbReference type="PANTHER" id="PTHR47737">
    <property type="entry name" value="GLYCINE BETAINE/PROLINE BETAINE TRANSPORT SYSTEM PERMEASE PROTEIN PROW"/>
    <property type="match status" value="1"/>
</dbReference>
<keyword evidence="2" id="KW-0813">Transport</keyword>
<dbReference type="RefSeq" id="WP_322607990.1">
    <property type="nucleotide sequence ID" value="NZ_JARVCO010000007.1"/>
</dbReference>
<reference evidence="7 8" key="1">
    <citation type="journal article" date="2024" name="Appl. Environ. Microbiol.">
        <title>Pontiella agarivorans sp. nov., a novel marine anaerobic bacterium capable of degrading macroalgal polysaccharides and fixing nitrogen.</title>
        <authorList>
            <person name="Liu N."/>
            <person name="Kivenson V."/>
            <person name="Peng X."/>
            <person name="Cui Z."/>
            <person name="Lankiewicz T.S."/>
            <person name="Gosselin K.M."/>
            <person name="English C.J."/>
            <person name="Blair E.M."/>
            <person name="O'Malley M.A."/>
            <person name="Valentine D.L."/>
        </authorList>
    </citation>
    <scope>NUCLEOTIDE SEQUENCE [LARGE SCALE GENOMIC DNA]</scope>
    <source>
        <strain evidence="7 8">NLcol2</strain>
    </source>
</reference>
<evidence type="ECO:0000256" key="2">
    <source>
        <dbReference type="ARBA" id="ARBA00022448"/>
    </source>
</evidence>
<keyword evidence="3" id="KW-1003">Cell membrane</keyword>
<dbReference type="SUPFAM" id="SSF53850">
    <property type="entry name" value="Periplasmic binding protein-like II"/>
    <property type="match status" value="1"/>
</dbReference>
<dbReference type="Gene3D" id="3.40.190.100">
    <property type="entry name" value="Glycine betaine-binding periplasmic protein, domain 2"/>
    <property type="match status" value="1"/>
</dbReference>
<evidence type="ECO:0000256" key="3">
    <source>
        <dbReference type="ARBA" id="ARBA00022475"/>
    </source>
</evidence>
<feature type="chain" id="PRO_5045332791" evidence="5">
    <location>
        <begin position="17"/>
        <end position="291"/>
    </location>
</feature>
<comment type="subcellular location">
    <subcellularLocation>
        <location evidence="1">Cell membrane</location>
    </subcellularLocation>
</comment>
<keyword evidence="5" id="KW-0732">Signal</keyword>